<accession>A0A2N9ASM8</accession>
<evidence type="ECO:0000256" key="1">
    <source>
        <dbReference type="SAM" id="MobiDB-lite"/>
    </source>
</evidence>
<dbReference type="Proteomes" id="UP000233769">
    <property type="component" value="Chromosome tk0001"/>
</dbReference>
<dbReference type="AlphaFoldDB" id="A0A2N9ASM8"/>
<evidence type="ECO:0000313" key="2">
    <source>
        <dbReference type="EMBL" id="SOR30355.1"/>
    </source>
</evidence>
<feature type="region of interest" description="Disordered" evidence="1">
    <location>
        <begin position="27"/>
        <end position="52"/>
    </location>
</feature>
<name>A0A2N9ASM8_METEX</name>
<gene>
    <name evidence="2" type="ORF">TK0001_3753</name>
</gene>
<evidence type="ECO:0000313" key="3">
    <source>
        <dbReference type="Proteomes" id="UP000233769"/>
    </source>
</evidence>
<protein>
    <submittedName>
        <fullName evidence="2">Uncharacterized protein</fullName>
    </submittedName>
</protein>
<dbReference type="EMBL" id="LT962688">
    <property type="protein sequence ID" value="SOR30355.1"/>
    <property type="molecule type" value="Genomic_DNA"/>
</dbReference>
<proteinExistence type="predicted"/>
<reference evidence="3" key="1">
    <citation type="submission" date="2017-10" db="EMBL/GenBank/DDBJ databases">
        <authorList>
            <person name="Regsiter A."/>
            <person name="William W."/>
        </authorList>
    </citation>
    <scope>NUCLEOTIDE SEQUENCE [LARGE SCALE GENOMIC DNA]</scope>
</reference>
<organism evidence="2 3">
    <name type="scientific">Methylorubrum extorquens</name>
    <name type="common">Methylobacterium dichloromethanicum</name>
    <name type="synonym">Methylobacterium extorquens</name>
    <dbReference type="NCBI Taxonomy" id="408"/>
    <lineage>
        <taxon>Bacteria</taxon>
        <taxon>Pseudomonadati</taxon>
        <taxon>Pseudomonadota</taxon>
        <taxon>Alphaproteobacteria</taxon>
        <taxon>Hyphomicrobiales</taxon>
        <taxon>Methylobacteriaceae</taxon>
        <taxon>Methylorubrum</taxon>
    </lineage>
</organism>
<sequence>MNDAFLPADLTNTSGFDAGIGLTTVAEAPGLDPKATLDPPEWRASTRGGRARQCPERIKFDERTSDLRSGR</sequence>